<dbReference type="SUPFAM" id="SSF56112">
    <property type="entry name" value="Protein kinase-like (PK-like)"/>
    <property type="match status" value="1"/>
</dbReference>
<reference evidence="2 3" key="1">
    <citation type="submission" date="2024-10" db="EMBL/GenBank/DDBJ databases">
        <title>The Natural Products Discovery Center: Release of the First 8490 Sequenced Strains for Exploring Actinobacteria Biosynthetic Diversity.</title>
        <authorList>
            <person name="Kalkreuter E."/>
            <person name="Kautsar S.A."/>
            <person name="Yang D."/>
            <person name="Bader C.D."/>
            <person name="Teijaro C.N."/>
            <person name="Fluegel L."/>
            <person name="Davis C.M."/>
            <person name="Simpson J.R."/>
            <person name="Lauterbach L."/>
            <person name="Steele A.D."/>
            <person name="Gui C."/>
            <person name="Meng S."/>
            <person name="Li G."/>
            <person name="Viehrig K."/>
            <person name="Ye F."/>
            <person name="Su P."/>
            <person name="Kiefer A.F."/>
            <person name="Nichols A."/>
            <person name="Cepeda A.J."/>
            <person name="Yan W."/>
            <person name="Fan B."/>
            <person name="Jiang Y."/>
            <person name="Adhikari A."/>
            <person name="Zheng C.-J."/>
            <person name="Schuster L."/>
            <person name="Cowan T.M."/>
            <person name="Smanski M.J."/>
            <person name="Chevrette M.G."/>
            <person name="De Carvalho L.P.S."/>
            <person name="Shen B."/>
        </authorList>
    </citation>
    <scope>NUCLEOTIDE SEQUENCE [LARGE SCALE GENOMIC DNA]</scope>
    <source>
        <strain evidence="2 3">NPDC049503</strain>
    </source>
</reference>
<keyword evidence="3" id="KW-1185">Reference proteome</keyword>
<dbReference type="RefSeq" id="WP_397019516.1">
    <property type="nucleotide sequence ID" value="NZ_JBITMB010000002.1"/>
</dbReference>
<dbReference type="EMBL" id="JBITMB010000002">
    <property type="protein sequence ID" value="MFI7439841.1"/>
    <property type="molecule type" value="Genomic_DNA"/>
</dbReference>
<organism evidence="2 3">
    <name type="scientific">Nonomuraea indica</name>
    <dbReference type="NCBI Taxonomy" id="1581193"/>
    <lineage>
        <taxon>Bacteria</taxon>
        <taxon>Bacillati</taxon>
        <taxon>Actinomycetota</taxon>
        <taxon>Actinomycetes</taxon>
        <taxon>Streptosporangiales</taxon>
        <taxon>Streptosporangiaceae</taxon>
        <taxon>Nonomuraea</taxon>
    </lineage>
</organism>
<dbReference type="Gene3D" id="3.90.1200.10">
    <property type="match status" value="1"/>
</dbReference>
<dbReference type="InterPro" id="IPR011009">
    <property type="entry name" value="Kinase-like_dom_sf"/>
</dbReference>
<dbReference type="Proteomes" id="UP001612928">
    <property type="component" value="Unassembled WGS sequence"/>
</dbReference>
<dbReference type="Pfam" id="PF01636">
    <property type="entry name" value="APH"/>
    <property type="match status" value="1"/>
</dbReference>
<dbReference type="InterPro" id="IPR002575">
    <property type="entry name" value="Aminoglycoside_PTrfase"/>
</dbReference>
<evidence type="ECO:0000313" key="2">
    <source>
        <dbReference type="EMBL" id="MFI7439841.1"/>
    </source>
</evidence>
<feature type="domain" description="Aminoglycoside phosphotransferase" evidence="1">
    <location>
        <begin position="38"/>
        <end position="235"/>
    </location>
</feature>
<proteinExistence type="predicted"/>
<evidence type="ECO:0000259" key="1">
    <source>
        <dbReference type="Pfam" id="PF01636"/>
    </source>
</evidence>
<gene>
    <name evidence="2" type="ORF">ACIBP5_07780</name>
</gene>
<comment type="caution">
    <text evidence="2">The sequence shown here is derived from an EMBL/GenBank/DDBJ whole genome shotgun (WGS) entry which is preliminary data.</text>
</comment>
<protein>
    <submittedName>
        <fullName evidence="2">Phosphotransferase</fullName>
    </submittedName>
</protein>
<accession>A0ABW8A1D7</accession>
<sequence length="275" mass="30360">MNDLLAIADALLPGTSLDAARITRGGVHDVVLLPGVAAVRISRRPLGTEALPRRTELLRLIAAAGPPFAVPEPLTPVTRFGDRAAVAVSWIDGAGLPEGEGDPARIGELLRAVREVPVTPELRAVLPAPREQTGRDHWAAILAEEVIPRFPDRWRSEGRRRLEEALALEPVCDSLVHGDLVGQNVHWSEDGKLIGVLDWDRAHLFDPAIDAAFMGWHGWDNLRRAVDGETYRRARTWEETFGVDHLVAVLELGGRPLRHVDSYVEHIVTWLEQHA</sequence>
<name>A0ABW8A1D7_9ACTN</name>
<evidence type="ECO:0000313" key="3">
    <source>
        <dbReference type="Proteomes" id="UP001612928"/>
    </source>
</evidence>